<evidence type="ECO:0000313" key="3">
    <source>
        <dbReference type="EMBL" id="QUD86510.1"/>
    </source>
</evidence>
<keyword evidence="2" id="KW-0812">Transmembrane</keyword>
<dbReference type="KEGG" id="caul:KCG34_15600"/>
<keyword evidence="2" id="KW-0472">Membrane</keyword>
<evidence type="ECO:0000256" key="2">
    <source>
        <dbReference type="SAM" id="Phobius"/>
    </source>
</evidence>
<evidence type="ECO:0000313" key="4">
    <source>
        <dbReference type="Proteomes" id="UP000676409"/>
    </source>
</evidence>
<reference evidence="3" key="1">
    <citation type="submission" date="2021-04" db="EMBL/GenBank/DDBJ databases">
        <title>The complete genome sequence of Caulobacter sp. S6.</title>
        <authorList>
            <person name="Tang Y."/>
            <person name="Ouyang W."/>
            <person name="Liu Q."/>
            <person name="Huang B."/>
            <person name="Guo Z."/>
            <person name="Lei P."/>
        </authorList>
    </citation>
    <scope>NUCLEOTIDE SEQUENCE</scope>
    <source>
        <strain evidence="3">S6</strain>
    </source>
</reference>
<dbReference type="RefSeq" id="WP_211936562.1">
    <property type="nucleotide sequence ID" value="NZ_CP073078.1"/>
</dbReference>
<dbReference type="EMBL" id="CP073078">
    <property type="protein sequence ID" value="QUD86510.1"/>
    <property type="molecule type" value="Genomic_DNA"/>
</dbReference>
<proteinExistence type="predicted"/>
<sequence>MTASARRNSVARASPVKRPPAVRLAQGDEAAGSTPVRDQHLMLEAAFSAPEERPYPIAVKAAIFVGAPTALWAGIIFIGSQILRMSAG</sequence>
<dbReference type="Proteomes" id="UP000676409">
    <property type="component" value="Chromosome"/>
</dbReference>
<dbReference type="AlphaFoldDB" id="A0A975FW64"/>
<feature type="region of interest" description="Disordered" evidence="1">
    <location>
        <begin position="1"/>
        <end position="35"/>
    </location>
</feature>
<name>A0A975FW64_9CAUL</name>
<gene>
    <name evidence="3" type="ORF">KCG34_15600</name>
</gene>
<accession>A0A975FW64</accession>
<feature type="transmembrane region" description="Helical" evidence="2">
    <location>
        <begin position="57"/>
        <end position="78"/>
    </location>
</feature>
<keyword evidence="4" id="KW-1185">Reference proteome</keyword>
<organism evidence="3 4">
    <name type="scientific">Phenylobacterium montanum</name>
    <dbReference type="NCBI Taxonomy" id="2823693"/>
    <lineage>
        <taxon>Bacteria</taxon>
        <taxon>Pseudomonadati</taxon>
        <taxon>Pseudomonadota</taxon>
        <taxon>Alphaproteobacteria</taxon>
        <taxon>Caulobacterales</taxon>
        <taxon>Caulobacteraceae</taxon>
        <taxon>Phenylobacterium</taxon>
    </lineage>
</organism>
<feature type="compositionally biased region" description="Low complexity" evidence="1">
    <location>
        <begin position="1"/>
        <end position="14"/>
    </location>
</feature>
<protein>
    <submittedName>
        <fullName evidence="3">Uncharacterized protein</fullName>
    </submittedName>
</protein>
<evidence type="ECO:0000256" key="1">
    <source>
        <dbReference type="SAM" id="MobiDB-lite"/>
    </source>
</evidence>
<keyword evidence="2" id="KW-1133">Transmembrane helix</keyword>